<feature type="chain" id="PRO_5042126284" evidence="1">
    <location>
        <begin position="25"/>
        <end position="146"/>
    </location>
</feature>
<keyword evidence="1" id="KW-0732">Signal</keyword>
<dbReference type="AlphaFoldDB" id="A0AAD3T7V9"/>
<dbReference type="Pfam" id="PF01190">
    <property type="entry name" value="Pollen_Ole_e_1"/>
    <property type="match status" value="1"/>
</dbReference>
<keyword evidence="3" id="KW-1185">Reference proteome</keyword>
<evidence type="ECO:0000313" key="2">
    <source>
        <dbReference type="EMBL" id="GMH24412.1"/>
    </source>
</evidence>
<evidence type="ECO:0000256" key="1">
    <source>
        <dbReference type="SAM" id="SignalP"/>
    </source>
</evidence>
<reference evidence="2" key="1">
    <citation type="submission" date="2023-05" db="EMBL/GenBank/DDBJ databases">
        <title>Nepenthes gracilis genome sequencing.</title>
        <authorList>
            <person name="Fukushima K."/>
        </authorList>
    </citation>
    <scope>NUCLEOTIDE SEQUENCE</scope>
    <source>
        <strain evidence="2">SING2019-196</strain>
    </source>
</reference>
<evidence type="ECO:0000313" key="3">
    <source>
        <dbReference type="Proteomes" id="UP001279734"/>
    </source>
</evidence>
<protein>
    <submittedName>
        <fullName evidence="2">Uncharacterized protein</fullName>
    </submittedName>
</protein>
<proteinExistence type="predicted"/>
<dbReference type="PANTHER" id="PTHR46995:SF4">
    <property type="entry name" value="POLLEN OLE E 1 ALLERGEN AND EXTENSIN FAMILY PROTEIN"/>
    <property type="match status" value="1"/>
</dbReference>
<dbReference type="PANTHER" id="PTHR46995">
    <property type="entry name" value="OS09G0508200 PROTEIN"/>
    <property type="match status" value="1"/>
</dbReference>
<gene>
    <name evidence="2" type="ORF">Nepgr_026255</name>
</gene>
<name>A0AAD3T7V9_NEPGR</name>
<feature type="signal peptide" evidence="1">
    <location>
        <begin position="1"/>
        <end position="24"/>
    </location>
</feature>
<dbReference type="EMBL" id="BSYO01000028">
    <property type="protein sequence ID" value="GMH24412.1"/>
    <property type="molecule type" value="Genomic_DNA"/>
</dbReference>
<organism evidence="2 3">
    <name type="scientific">Nepenthes gracilis</name>
    <name type="common">Slender pitcher plant</name>
    <dbReference type="NCBI Taxonomy" id="150966"/>
    <lineage>
        <taxon>Eukaryota</taxon>
        <taxon>Viridiplantae</taxon>
        <taxon>Streptophyta</taxon>
        <taxon>Embryophyta</taxon>
        <taxon>Tracheophyta</taxon>
        <taxon>Spermatophyta</taxon>
        <taxon>Magnoliopsida</taxon>
        <taxon>eudicotyledons</taxon>
        <taxon>Gunneridae</taxon>
        <taxon>Pentapetalae</taxon>
        <taxon>Caryophyllales</taxon>
        <taxon>Nepenthaceae</taxon>
        <taxon>Nepenthes</taxon>
    </lineage>
</organism>
<accession>A0AAD3T7V9</accession>
<comment type="caution">
    <text evidence="2">The sequence shown here is derived from an EMBL/GenBank/DDBJ whole genome shotgun (WGS) entry which is preliminary data.</text>
</comment>
<sequence>MESVILSLVIVSFFTLSLPQQVEPARPNSQITVMGVEVKIDCKFKAISPRTAEEISFSVNRTTNRLGVYKLEIPSVEGIECAGERAVSSVCQASLMWTSSSKCNVPGYKTTSNQISIKSRQANLCIYSLNAMSYRPTRRSKALCGN</sequence>
<dbReference type="Proteomes" id="UP001279734">
    <property type="component" value="Unassembled WGS sequence"/>
</dbReference>